<accession>A0A7I8X3F7</accession>
<dbReference type="SUPFAM" id="SSF53474">
    <property type="entry name" value="alpha/beta-Hydrolases"/>
    <property type="match status" value="1"/>
</dbReference>
<dbReference type="AlphaFoldDB" id="A0A7I8X3F7"/>
<comment type="caution">
    <text evidence="4">The sequence shown here is derived from an EMBL/GenBank/DDBJ whole genome shotgun (WGS) entry which is preliminary data.</text>
</comment>
<dbReference type="Pfam" id="PF00135">
    <property type="entry name" value="COesterase"/>
    <property type="match status" value="1"/>
</dbReference>
<name>A0A7I8X3F7_BURXY</name>
<evidence type="ECO:0000313" key="4">
    <source>
        <dbReference type="EMBL" id="CAD5233431.1"/>
    </source>
</evidence>
<evidence type="ECO:0000313" key="5">
    <source>
        <dbReference type="Proteomes" id="UP000659654"/>
    </source>
</evidence>
<keyword evidence="1" id="KW-1133">Transmembrane helix</keyword>
<dbReference type="EMBL" id="CAJFCV020000006">
    <property type="protein sequence ID" value="CAG9128495.1"/>
    <property type="molecule type" value="Genomic_DNA"/>
</dbReference>
<gene>
    <name evidence="4" type="ORF">BXYJ_LOCUS13522</name>
</gene>
<keyword evidence="5" id="KW-1185">Reference proteome</keyword>
<feature type="signal peptide" evidence="2">
    <location>
        <begin position="1"/>
        <end position="17"/>
    </location>
</feature>
<dbReference type="Gene3D" id="3.40.50.1820">
    <property type="entry name" value="alpha/beta hydrolase"/>
    <property type="match status" value="1"/>
</dbReference>
<sequence length="670" mass="75312">MKHLFLFITCFVCYTCAVEVGTTNGVVSGVQLLTGDQKVNVWRGVPYANPPTNEQRFHYAVAKDAWTGRYNATFYRPNCYPGYSLDNVATSYSEDCLYINIFADNRCLSKLCPVIFYINSSPYDLREDPKFNENLIVKKFASKNFVVVVPQYRQGIFGNLDLGRSTGSAPYNLQLWDLIQALEWTNHEIGSFGGASDRVALMGQGAGADDVIYLATSTRINPSHFNRIIVFSGIAPILYHPSQKISVEVSETVGCHNSSSLSDELLCLQNTSFNTLISAIPSGFPQKSSLFRPQIDNLLIYSDLWENPKKYFNSKPLLAITNEFEDQNLSNEQEECVESLSLFGYFSKSSLNACENFFNDSAEIANSAKNAFFVRLASVNKRETFIGVTAEDIFTELDDLESENSSFIKEFFPDVIRRFVMTGQPYTDWPKTDKEGQNFYYIKVDLNSTSKIFPSPINNQHFDENGVHFWLDTLAEVEKNSTLSTDKINFESLQGILHKTNFDGCRGRGTDARALIQPMMMLGQQPLQPPVKPQFSTIKVITTEILPIFLGKKAILDDLGARQDFLALLHTISPENPQNLAETTTKAAENATAVQDTAPNYYDTLLWTRYINFLTFFIMIIMAVGIVGLSRLLYYQMAARGGESARKNLGELRQILTTTPPQKGYGLIDE</sequence>
<feature type="chain" id="PRO_5035384959" evidence="2">
    <location>
        <begin position="18"/>
        <end position="670"/>
    </location>
</feature>
<keyword evidence="1" id="KW-0812">Transmembrane</keyword>
<dbReference type="OrthoDB" id="408631at2759"/>
<proteinExistence type="predicted"/>
<evidence type="ECO:0000256" key="1">
    <source>
        <dbReference type="SAM" id="Phobius"/>
    </source>
</evidence>
<dbReference type="Proteomes" id="UP000659654">
    <property type="component" value="Unassembled WGS sequence"/>
</dbReference>
<dbReference type="InterPro" id="IPR029058">
    <property type="entry name" value="AB_hydrolase_fold"/>
</dbReference>
<dbReference type="Proteomes" id="UP000582659">
    <property type="component" value="Unassembled WGS sequence"/>
</dbReference>
<organism evidence="4 5">
    <name type="scientific">Bursaphelenchus xylophilus</name>
    <name type="common">Pinewood nematode worm</name>
    <name type="synonym">Aphelenchoides xylophilus</name>
    <dbReference type="NCBI Taxonomy" id="6326"/>
    <lineage>
        <taxon>Eukaryota</taxon>
        <taxon>Metazoa</taxon>
        <taxon>Ecdysozoa</taxon>
        <taxon>Nematoda</taxon>
        <taxon>Chromadorea</taxon>
        <taxon>Rhabditida</taxon>
        <taxon>Tylenchina</taxon>
        <taxon>Tylenchomorpha</taxon>
        <taxon>Aphelenchoidea</taxon>
        <taxon>Aphelenchoididae</taxon>
        <taxon>Bursaphelenchus</taxon>
    </lineage>
</organism>
<reference evidence="4" key="1">
    <citation type="submission" date="2020-09" db="EMBL/GenBank/DDBJ databases">
        <authorList>
            <person name="Kikuchi T."/>
        </authorList>
    </citation>
    <scope>NUCLEOTIDE SEQUENCE</scope>
    <source>
        <strain evidence="4">Ka4C1</strain>
    </source>
</reference>
<evidence type="ECO:0000256" key="2">
    <source>
        <dbReference type="SAM" id="SignalP"/>
    </source>
</evidence>
<evidence type="ECO:0000259" key="3">
    <source>
        <dbReference type="Pfam" id="PF00135"/>
    </source>
</evidence>
<dbReference type="EMBL" id="CAJFDI010000006">
    <property type="protein sequence ID" value="CAD5233431.1"/>
    <property type="molecule type" value="Genomic_DNA"/>
</dbReference>
<feature type="transmembrane region" description="Helical" evidence="1">
    <location>
        <begin position="610"/>
        <end position="634"/>
    </location>
</feature>
<keyword evidence="1" id="KW-0472">Membrane</keyword>
<feature type="domain" description="Carboxylesterase type B" evidence="3">
    <location>
        <begin position="19"/>
        <end position="469"/>
    </location>
</feature>
<dbReference type="PANTHER" id="PTHR45580">
    <property type="entry name" value="PROTEIN CBG05369"/>
    <property type="match status" value="1"/>
</dbReference>
<dbReference type="InterPro" id="IPR002018">
    <property type="entry name" value="CarbesteraseB"/>
</dbReference>
<dbReference type="PANTHER" id="PTHR45580:SF7">
    <property type="entry name" value="CARBOXYLESTERASE TYPE B DOMAIN-CONTAINING PROTEIN-RELATED"/>
    <property type="match status" value="1"/>
</dbReference>
<dbReference type="SMR" id="A0A7I8X3F7"/>
<protein>
    <submittedName>
        <fullName evidence="4">(pine wood nematode) hypothetical protein</fullName>
    </submittedName>
</protein>
<keyword evidence="2" id="KW-0732">Signal</keyword>